<protein>
    <submittedName>
        <fullName evidence="1">Uncharacterized protein</fullName>
    </submittedName>
</protein>
<proteinExistence type="predicted"/>
<name>A0ACC2ML25_PERAE</name>
<dbReference type="Proteomes" id="UP001234297">
    <property type="component" value="Chromosome 2"/>
</dbReference>
<organism evidence="1 2">
    <name type="scientific">Persea americana</name>
    <name type="common">Avocado</name>
    <dbReference type="NCBI Taxonomy" id="3435"/>
    <lineage>
        <taxon>Eukaryota</taxon>
        <taxon>Viridiplantae</taxon>
        <taxon>Streptophyta</taxon>
        <taxon>Embryophyta</taxon>
        <taxon>Tracheophyta</taxon>
        <taxon>Spermatophyta</taxon>
        <taxon>Magnoliopsida</taxon>
        <taxon>Magnoliidae</taxon>
        <taxon>Laurales</taxon>
        <taxon>Lauraceae</taxon>
        <taxon>Persea</taxon>
    </lineage>
</organism>
<sequence length="1017" mass="108217">MLLGNTKPPSSSSPPATVAAGPVEEEKIDLKTSIPSPAKEDTPASQSIPAEEHEQEREREGEENGIALLRSVTRLRGLSFVLSDFTSRFRDMENHLKNIQISILEKSKELDSMQTQTMKEDTLLQNQQEPQQPQKKEDPPLQNQQEPQQPEKKEDPSLQNQQEPQQPQKKEDPPLQNQQEPQQPQKKEDPPLENRQEPQQPQKKEDPPQQNQEEAQQPQKKEDSQEKPQQQPKEEDPSTVPQNLKLICSTMSSEGLRKYVAARMGSDMGLLRDEVSEALKIAPSPGQLVLDSIGQFYLQGGRAYASSDSPAFAALSLGIVVLEFFILSGCSKIEPSVQNQVERAAAVWRRRFVQEGGICNASCEDALGLLLFVAAFGIPSEFGPRDVCELVRVSNLRGKPDVLRRSPLFLGKFHDFIQGMVYMGLHVSAADLSCALGLEDKFPPKSLLSSFLIKANKTAKNMKKRDRETNGKLKEILELKLAALKSVLKCLEDNKLSYADIAFYDIKERIIELEKQLTDIVQKSIEEAIPKREEIQHAKRHQPTTERVVSQPSSSVPQKSNEEAVLKRKEIQHGSFEDETKAKGHQPTTERIVSQPPPTVPQKSNEEAVPKREEIQHGSFEYETKAKGHQPTTERVVSQLPPSVPRPQEQHLNGLPAKIIYNSGGPQASLNGLPGAVQSNGQHGELLLAGNALGAVAGNSSGPAAGPVSLMPRGSAPSTGSGTGLHWTGNNLGAVAGTIAGPAAGAVPWMPRGSPPSTGSGTGLHWTGNNLGAVAGTSAGPAAGAVPWMPRGSTPSTGSGTGLHWPGNNLGAVAGASAGPAAGAVPLMPWGSGPSTGSGTGLHWTGNNLGAVAGSSAGPAAGAVPLMPRGSGPSTGSGTGLHWTGNTLGAVARTSPGLAVGPGPVTPSHAGPSMGSSFDPSTGYGNRMPIGIGVAPLANSRQDMLGFPPFAGQRLVEPPPSKLDSFPGRLDRGSGSSNLFQFVDTVLKGESSHHNSSHVGSTPPAASSSATHLTSFY</sequence>
<comment type="caution">
    <text evidence="1">The sequence shown here is derived from an EMBL/GenBank/DDBJ whole genome shotgun (WGS) entry which is preliminary data.</text>
</comment>
<evidence type="ECO:0000313" key="2">
    <source>
        <dbReference type="Proteomes" id="UP001234297"/>
    </source>
</evidence>
<keyword evidence="2" id="KW-1185">Reference proteome</keyword>
<evidence type="ECO:0000313" key="1">
    <source>
        <dbReference type="EMBL" id="KAJ8645872.1"/>
    </source>
</evidence>
<gene>
    <name evidence="1" type="ORF">MRB53_007620</name>
</gene>
<accession>A0ACC2ML25</accession>
<reference evidence="1 2" key="1">
    <citation type="journal article" date="2022" name="Hortic Res">
        <title>A haplotype resolved chromosomal level avocado genome allows analysis of novel avocado genes.</title>
        <authorList>
            <person name="Nath O."/>
            <person name="Fletcher S.J."/>
            <person name="Hayward A."/>
            <person name="Shaw L.M."/>
            <person name="Masouleh A.K."/>
            <person name="Furtado A."/>
            <person name="Henry R.J."/>
            <person name="Mitter N."/>
        </authorList>
    </citation>
    <scope>NUCLEOTIDE SEQUENCE [LARGE SCALE GENOMIC DNA]</scope>
    <source>
        <strain evidence="2">cv. Hass</strain>
    </source>
</reference>
<dbReference type="EMBL" id="CM056810">
    <property type="protein sequence ID" value="KAJ8645872.1"/>
    <property type="molecule type" value="Genomic_DNA"/>
</dbReference>